<dbReference type="InterPro" id="IPR036390">
    <property type="entry name" value="WH_DNA-bd_sf"/>
</dbReference>
<evidence type="ECO:0000313" key="8">
    <source>
        <dbReference type="Proteomes" id="UP000788419"/>
    </source>
</evidence>
<evidence type="ECO:0000256" key="3">
    <source>
        <dbReference type="ARBA" id="ARBA00023125"/>
    </source>
</evidence>
<keyword evidence="4" id="KW-0804">Transcription</keyword>
<accession>A0ABQ6Z9Z1</accession>
<evidence type="ECO:0000256" key="2">
    <source>
        <dbReference type="ARBA" id="ARBA00023015"/>
    </source>
</evidence>
<dbReference type="CDD" id="cd08422">
    <property type="entry name" value="PBP2_CrgA_like"/>
    <property type="match status" value="1"/>
</dbReference>
<evidence type="ECO:0000313" key="7">
    <source>
        <dbReference type="EMBL" id="KAF1696485.1"/>
    </source>
</evidence>
<evidence type="ECO:0000256" key="1">
    <source>
        <dbReference type="ARBA" id="ARBA00009437"/>
    </source>
</evidence>
<organism evidence="7 8">
    <name type="scientific">Pseudoxanthomonas daejeonensis</name>
    <dbReference type="NCBI Taxonomy" id="266062"/>
    <lineage>
        <taxon>Bacteria</taxon>
        <taxon>Pseudomonadati</taxon>
        <taxon>Pseudomonadota</taxon>
        <taxon>Gammaproteobacteria</taxon>
        <taxon>Lysobacterales</taxon>
        <taxon>Lysobacteraceae</taxon>
        <taxon>Pseudoxanthomonas</taxon>
    </lineage>
</organism>
<dbReference type="PROSITE" id="PS50931">
    <property type="entry name" value="HTH_LYSR"/>
    <property type="match status" value="1"/>
</dbReference>
<dbReference type="Pfam" id="PF00126">
    <property type="entry name" value="HTH_1"/>
    <property type="match status" value="1"/>
</dbReference>
<comment type="similarity">
    <text evidence="1">Belongs to the LysR transcriptional regulatory family.</text>
</comment>
<keyword evidence="3" id="KW-0238">DNA-binding</keyword>
<keyword evidence="2" id="KW-0805">Transcription regulation</keyword>
<protein>
    <submittedName>
        <fullName evidence="7">LysR family transcriptional regulator</fullName>
    </submittedName>
</protein>
<dbReference type="InterPro" id="IPR058163">
    <property type="entry name" value="LysR-type_TF_proteobact-type"/>
</dbReference>
<evidence type="ECO:0000256" key="4">
    <source>
        <dbReference type="ARBA" id="ARBA00023163"/>
    </source>
</evidence>
<evidence type="ECO:0000256" key="5">
    <source>
        <dbReference type="SAM" id="MobiDB-lite"/>
    </source>
</evidence>
<dbReference type="Gene3D" id="3.40.190.290">
    <property type="match status" value="1"/>
</dbReference>
<dbReference type="Proteomes" id="UP000788419">
    <property type="component" value="Unassembled WGS sequence"/>
</dbReference>
<dbReference type="Gene3D" id="1.10.10.10">
    <property type="entry name" value="Winged helix-like DNA-binding domain superfamily/Winged helix DNA-binding domain"/>
    <property type="match status" value="1"/>
</dbReference>
<dbReference type="InterPro" id="IPR005119">
    <property type="entry name" value="LysR_subst-bd"/>
</dbReference>
<dbReference type="SUPFAM" id="SSF46785">
    <property type="entry name" value="Winged helix' DNA-binding domain"/>
    <property type="match status" value="1"/>
</dbReference>
<feature type="domain" description="HTH lysR-type" evidence="6">
    <location>
        <begin position="1"/>
        <end position="60"/>
    </location>
</feature>
<gene>
    <name evidence="7" type="ORF">CSC65_04530</name>
</gene>
<dbReference type="InterPro" id="IPR036388">
    <property type="entry name" value="WH-like_DNA-bd_sf"/>
</dbReference>
<feature type="compositionally biased region" description="Basic and acidic residues" evidence="5">
    <location>
        <begin position="333"/>
        <end position="347"/>
    </location>
</feature>
<dbReference type="EMBL" id="PDWN01000003">
    <property type="protein sequence ID" value="KAF1696485.1"/>
    <property type="molecule type" value="Genomic_DNA"/>
</dbReference>
<keyword evidence="8" id="KW-1185">Reference proteome</keyword>
<dbReference type="SUPFAM" id="SSF53850">
    <property type="entry name" value="Periplasmic binding protein-like II"/>
    <property type="match status" value="1"/>
</dbReference>
<name>A0ABQ6Z9Z1_9GAMM</name>
<dbReference type="PANTHER" id="PTHR30537">
    <property type="entry name" value="HTH-TYPE TRANSCRIPTIONAL REGULATOR"/>
    <property type="match status" value="1"/>
</dbReference>
<sequence>MAYDLNDTLVFVKVVEQGSFIAAAKTLGLPKTTVSRKVQELETRLGAQLLHRTTRRLGLTEAGNVYYEHCQRIAHELDEAESAVGQLQGGPRGWLRFTVSYSIGIAWISPLLGEFHERYPDIRLDMHMSNDPVDMIGNEIDVALRVGTLPDSSLVARRLASFRTQIFASPHYIAKHGEPLHPDELQHHRIVAVRKSYHHHPSRITWPLSDGSRTVEYPINPLMAANDPSALLGAVLCGEGLTLASDVTAKPYVEAGVLRRVLAGWTGPEVDLNAVFPRGRVVSPKVRAFVDFLVERLSSNADYMMAQCPAMCSVTGELKSQAAAASASTDEESAGREGKRILEQVTG</sequence>
<feature type="region of interest" description="Disordered" evidence="5">
    <location>
        <begin position="325"/>
        <end position="347"/>
    </location>
</feature>
<evidence type="ECO:0000259" key="6">
    <source>
        <dbReference type="PROSITE" id="PS50931"/>
    </source>
</evidence>
<dbReference type="InterPro" id="IPR000847">
    <property type="entry name" value="LysR_HTH_N"/>
</dbReference>
<dbReference type="Pfam" id="PF03466">
    <property type="entry name" value="LysR_substrate"/>
    <property type="match status" value="1"/>
</dbReference>
<comment type="caution">
    <text evidence="7">The sequence shown here is derived from an EMBL/GenBank/DDBJ whole genome shotgun (WGS) entry which is preliminary data.</text>
</comment>
<dbReference type="PANTHER" id="PTHR30537:SF68">
    <property type="entry name" value="TRANSCRIPTIONAL REGULATOR-RELATED"/>
    <property type="match status" value="1"/>
</dbReference>
<proteinExistence type="inferred from homology"/>
<reference evidence="7 8" key="1">
    <citation type="submission" date="2017-10" db="EMBL/GenBank/DDBJ databases">
        <title>Whole genome sequencing of members of genus Pseudoxanthomonas.</title>
        <authorList>
            <person name="Kumar S."/>
            <person name="Bansal K."/>
            <person name="Kaur A."/>
            <person name="Patil P."/>
            <person name="Sharma S."/>
            <person name="Patil P.B."/>
        </authorList>
    </citation>
    <scope>NUCLEOTIDE SEQUENCE [LARGE SCALE GENOMIC DNA]</scope>
    <source>
        <strain evidence="7 8">DSM 17801</strain>
    </source>
</reference>